<evidence type="ECO:0000256" key="1">
    <source>
        <dbReference type="SAM" id="SignalP"/>
    </source>
</evidence>
<keyword evidence="3" id="KW-1185">Reference proteome</keyword>
<feature type="chain" id="PRO_5021490505" evidence="1">
    <location>
        <begin position="17"/>
        <end position="74"/>
    </location>
</feature>
<dbReference type="Proteomes" id="UP000499080">
    <property type="component" value="Unassembled WGS sequence"/>
</dbReference>
<protein>
    <submittedName>
        <fullName evidence="2">Uncharacterized protein</fullName>
    </submittedName>
</protein>
<feature type="signal peptide" evidence="1">
    <location>
        <begin position="1"/>
        <end position="16"/>
    </location>
</feature>
<reference evidence="2 3" key="1">
    <citation type="journal article" date="2019" name="Sci. Rep.">
        <title>Orb-weaving spider Araneus ventricosus genome elucidates the spidroin gene catalogue.</title>
        <authorList>
            <person name="Kono N."/>
            <person name="Nakamura H."/>
            <person name="Ohtoshi R."/>
            <person name="Moran D.A.P."/>
            <person name="Shinohara A."/>
            <person name="Yoshida Y."/>
            <person name="Fujiwara M."/>
            <person name="Mori M."/>
            <person name="Tomita M."/>
            <person name="Arakawa K."/>
        </authorList>
    </citation>
    <scope>NUCLEOTIDE SEQUENCE [LARGE SCALE GENOMIC DNA]</scope>
</reference>
<organism evidence="2 3">
    <name type="scientific">Araneus ventricosus</name>
    <name type="common">Orbweaver spider</name>
    <name type="synonym">Epeira ventricosa</name>
    <dbReference type="NCBI Taxonomy" id="182803"/>
    <lineage>
        <taxon>Eukaryota</taxon>
        <taxon>Metazoa</taxon>
        <taxon>Ecdysozoa</taxon>
        <taxon>Arthropoda</taxon>
        <taxon>Chelicerata</taxon>
        <taxon>Arachnida</taxon>
        <taxon>Araneae</taxon>
        <taxon>Araneomorphae</taxon>
        <taxon>Entelegynae</taxon>
        <taxon>Araneoidea</taxon>
        <taxon>Araneidae</taxon>
        <taxon>Araneus</taxon>
    </lineage>
</organism>
<comment type="caution">
    <text evidence="2">The sequence shown here is derived from an EMBL/GenBank/DDBJ whole genome shotgun (WGS) entry which is preliminary data.</text>
</comment>
<evidence type="ECO:0000313" key="2">
    <source>
        <dbReference type="EMBL" id="GBM87367.1"/>
    </source>
</evidence>
<accession>A0A4Y2JBC3</accession>
<dbReference type="EMBL" id="BGPR01003377">
    <property type="protein sequence ID" value="GBM87367.1"/>
    <property type="molecule type" value="Genomic_DNA"/>
</dbReference>
<dbReference type="AlphaFoldDB" id="A0A4Y2JBC3"/>
<keyword evidence="1" id="KW-0732">Signal</keyword>
<gene>
    <name evidence="2" type="ORF">AVEN_137717_1</name>
</gene>
<sequence length="74" mass="8138">MFITVLCSLWPCGSLGFVQEAQGSRADSTENAQHTGLVRGKSEEYQKSAVLNQLDDYLTADLVIEPWSDDEGDT</sequence>
<evidence type="ECO:0000313" key="3">
    <source>
        <dbReference type="Proteomes" id="UP000499080"/>
    </source>
</evidence>
<proteinExistence type="predicted"/>
<name>A0A4Y2JBC3_ARAVE</name>